<gene>
    <name evidence="2" type="primary">cas5e</name>
    <name evidence="2" type="ORF">PYS61_00800</name>
</gene>
<organism evidence="2 3">
    <name type="scientific">Amygdalobacter indicium</name>
    <dbReference type="NCBI Taxonomy" id="3029272"/>
    <lineage>
        <taxon>Bacteria</taxon>
        <taxon>Bacillati</taxon>
        <taxon>Bacillota</taxon>
        <taxon>Clostridia</taxon>
        <taxon>Eubacteriales</taxon>
        <taxon>Oscillospiraceae</taxon>
        <taxon>Amygdalobacter</taxon>
    </lineage>
</organism>
<dbReference type="NCBIfam" id="TIGR02593">
    <property type="entry name" value="CRISPR_cas5"/>
    <property type="match status" value="1"/>
</dbReference>
<dbReference type="InterPro" id="IPR013422">
    <property type="entry name" value="CRISPR-assoc_prot_Cas5_N"/>
</dbReference>
<reference evidence="2 3" key="1">
    <citation type="submission" date="2023-02" db="EMBL/GenBank/DDBJ databases">
        <title>Novel Oscillospiraceae bacterial genomes.</title>
        <authorList>
            <person name="Srinivasan S."/>
            <person name="Austin M.N."/>
            <person name="Fiedler T.L."/>
            <person name="Strenk S.M."/>
            <person name="Agnew K.J."/>
            <person name="Nagana Gowda G.A."/>
            <person name="Raftery D."/>
            <person name="Beamer M.A."/>
            <person name="Achilles S.L."/>
            <person name="Wiesenfeld H.C."/>
            <person name="Fredricks D.N."/>
            <person name="Hillier S.L."/>
        </authorList>
    </citation>
    <scope>NUCLEOTIDE SEQUENCE [LARGE SCALE GENOMIC DNA]</scope>
    <source>
        <strain evidence="2 3">CHIC02 1186E3-8</strain>
    </source>
</reference>
<dbReference type="Gene3D" id="3.30.70.2660">
    <property type="match status" value="1"/>
</dbReference>
<dbReference type="Pfam" id="PF09704">
    <property type="entry name" value="Cas_Cas5d"/>
    <property type="match status" value="1"/>
</dbReference>
<keyword evidence="3" id="KW-1185">Reference proteome</keyword>
<evidence type="ECO:0000313" key="2">
    <source>
        <dbReference type="EMBL" id="WEG35732.1"/>
    </source>
</evidence>
<dbReference type="EMBL" id="CP118868">
    <property type="protein sequence ID" value="WEG35732.1"/>
    <property type="molecule type" value="Genomic_DNA"/>
</dbReference>
<proteinExistence type="predicted"/>
<accession>A0ABY8C8I3</accession>
<name>A0ABY8C8I3_9FIRM</name>
<dbReference type="InterPro" id="IPR021124">
    <property type="entry name" value="CRISPR-assoc_prot_Cas5"/>
</dbReference>
<keyword evidence="1" id="KW-0051">Antiviral defense</keyword>
<evidence type="ECO:0000256" key="1">
    <source>
        <dbReference type="ARBA" id="ARBA00023118"/>
    </source>
</evidence>
<protein>
    <submittedName>
        <fullName evidence="2">Type I-E CRISPR-associated protein Cas5/CasD</fullName>
    </submittedName>
</protein>
<dbReference type="NCBIfam" id="TIGR01868">
    <property type="entry name" value="casD_Cas5e"/>
    <property type="match status" value="1"/>
</dbReference>
<dbReference type="Proteomes" id="UP001220478">
    <property type="component" value="Chromosome"/>
</dbReference>
<sequence length="244" mass="28629">MKTILLKLKGPMQSWGTSSHFETRNTDYYPSKSAVIGIIAASFGYRRDQDQDQEKAIKALNELDFALRVDQPGTLLRDYHIAQKYKKTGEFERTYVTNRYYMEDAVFVVAISHADDERMEKIYEALKHPYFSPFMGRRSCPVPLDFIIKITEEDAITALEKLEWQAAEWYKDWYKKKHADYRADIYADKALIPQGIATMRKDYVISFSQKERKFGPRFEVRKSINFIDGDSRCKQNDLDFYGSI</sequence>
<dbReference type="InterPro" id="IPR010147">
    <property type="entry name" value="CRISPR-assoc_prot_CasD"/>
</dbReference>
<evidence type="ECO:0000313" key="3">
    <source>
        <dbReference type="Proteomes" id="UP001220478"/>
    </source>
</evidence>
<dbReference type="RefSeq" id="WP_315571844.1">
    <property type="nucleotide sequence ID" value="NZ_CP118868.1"/>
</dbReference>
<dbReference type="CDD" id="cd09645">
    <property type="entry name" value="Cas5_I-E"/>
    <property type="match status" value="1"/>
</dbReference>